<protein>
    <recommendedName>
        <fullName evidence="3">Aminoglycoside phosphotransferase domain-containing protein</fullName>
    </recommendedName>
</protein>
<organism evidence="2">
    <name type="scientific">Ajellomyces capsulatus (strain H88)</name>
    <name type="common">Darling's disease fungus</name>
    <name type="synonym">Histoplasma capsulatum</name>
    <dbReference type="NCBI Taxonomy" id="544711"/>
    <lineage>
        <taxon>Eukaryota</taxon>
        <taxon>Fungi</taxon>
        <taxon>Dikarya</taxon>
        <taxon>Ascomycota</taxon>
        <taxon>Pezizomycotina</taxon>
        <taxon>Eurotiomycetes</taxon>
        <taxon>Eurotiomycetidae</taxon>
        <taxon>Onygenales</taxon>
        <taxon>Ajellomycetaceae</taxon>
        <taxon>Histoplasma</taxon>
    </lineage>
</organism>
<reference evidence="2" key="1">
    <citation type="submission" date="2008-07" db="EMBL/GenBank/DDBJ databases">
        <title>Annotation of Ajellomyces capsulatus strain H88.</title>
        <authorList>
            <person name="Champion M."/>
            <person name="Cuomo C."/>
            <person name="Ma L.-J."/>
            <person name="Henn M.R."/>
            <person name="Sil A."/>
            <person name="Goldman B."/>
            <person name="Young S.K."/>
            <person name="Kodira C.D."/>
            <person name="Zeng Q."/>
            <person name="Koehrsen M."/>
            <person name="Alvarado L."/>
            <person name="Berlin A."/>
            <person name="Borenstein D."/>
            <person name="Chen Z."/>
            <person name="Engels R."/>
            <person name="Freedman E."/>
            <person name="Gellesch M."/>
            <person name="Goldberg J."/>
            <person name="Griggs A."/>
            <person name="Gujja S."/>
            <person name="Heiman D."/>
            <person name="Hepburn T."/>
            <person name="Howarth C."/>
            <person name="Jen D."/>
            <person name="Larson L."/>
            <person name="Lewis B."/>
            <person name="Mehta T."/>
            <person name="Park D."/>
            <person name="Pearson M."/>
            <person name="Roberts A."/>
            <person name="Saif S."/>
            <person name="Shea T."/>
            <person name="Shenoy N."/>
            <person name="Sisk P."/>
            <person name="Stolte C."/>
            <person name="Sykes S."/>
            <person name="Walk T."/>
            <person name="White J."/>
            <person name="Yandava C."/>
            <person name="Klein B."/>
            <person name="McEwen J.G."/>
            <person name="Puccia R."/>
            <person name="Goldman G.H."/>
            <person name="Felipe M.S."/>
            <person name="Nino-Vega G."/>
            <person name="San-Blas G."/>
            <person name="Taylor J."/>
            <person name="Mendoza L."/>
            <person name="Galagan J."/>
            <person name="Nusbaum C."/>
            <person name="Birren B."/>
        </authorList>
    </citation>
    <scope>NUCLEOTIDE SEQUENCE [LARGE SCALE GENOMIC DNA]</scope>
    <source>
        <strain evidence="2">H88</strain>
    </source>
</reference>
<accession>F0U612</accession>
<dbReference type="SUPFAM" id="SSF56112">
    <property type="entry name" value="Protein kinase-like (PK-like)"/>
    <property type="match status" value="1"/>
</dbReference>
<name>F0U612_AJEC8</name>
<gene>
    <name evidence="1" type="ORF">HCEG_00765</name>
</gene>
<dbReference type="AlphaFoldDB" id="F0U612"/>
<dbReference type="HOGENOM" id="CLU_1245027_0_0_1"/>
<evidence type="ECO:0008006" key="3">
    <source>
        <dbReference type="Google" id="ProtNLM"/>
    </source>
</evidence>
<dbReference type="Gene3D" id="3.90.1200.10">
    <property type="match status" value="1"/>
</dbReference>
<dbReference type="InterPro" id="IPR011009">
    <property type="entry name" value="Kinase-like_dom_sf"/>
</dbReference>
<dbReference type="EMBL" id="DS990636">
    <property type="protein sequence ID" value="EGC41403.1"/>
    <property type="molecule type" value="Genomic_DNA"/>
</dbReference>
<proteinExistence type="predicted"/>
<dbReference type="OrthoDB" id="4177579at2759"/>
<dbReference type="Proteomes" id="UP000008142">
    <property type="component" value="Unassembled WGS sequence"/>
</dbReference>
<evidence type="ECO:0000313" key="2">
    <source>
        <dbReference type="Proteomes" id="UP000008142"/>
    </source>
</evidence>
<sequence>MTPPIETSIRKLNQDCWIIGSRMVCEKSSTATTSSIVSWADAPQSTFCLRAITEGEEHLSLGSADAKFSEKDRIHAAEHHLPSEDRRRVIANQNFPVVPATCYFYHADLGPTNIITVGDGSVIGVLDWESAGYSPKFWIATNRLFLLHSSRLRVPRVDWLGPSFLQEEEGFLRRIDRYETSRNVVLSPNLTTGNMLLRWLRTHMTLISMVPLDFVLKNGSTQ</sequence>
<evidence type="ECO:0000313" key="1">
    <source>
        <dbReference type="EMBL" id="EGC41403.1"/>
    </source>
</evidence>